<evidence type="ECO:0000313" key="3">
    <source>
        <dbReference type="Proteomes" id="UP001165060"/>
    </source>
</evidence>
<proteinExistence type="predicted"/>
<sequence length="130" mass="14783">MKKEVSQWSTKERTLSYQYEQELAKKRKEEQAKVQGHNAHTSEEEKEIEAVAELKRVEERMKVLSKAVKFKEDLKDLSNGKIVKQIGEETANLKSAKEAVRALVGKRGIKKGYEEVKKGGGLSPKSSPRR</sequence>
<gene>
    <name evidence="2" type="ORF">TeGR_g2226</name>
</gene>
<feature type="region of interest" description="Disordered" evidence="1">
    <location>
        <begin position="28"/>
        <end position="47"/>
    </location>
</feature>
<protein>
    <submittedName>
        <fullName evidence="2">Uncharacterized protein</fullName>
    </submittedName>
</protein>
<evidence type="ECO:0000256" key="1">
    <source>
        <dbReference type="SAM" id="MobiDB-lite"/>
    </source>
</evidence>
<organism evidence="2 3">
    <name type="scientific">Tetraparma gracilis</name>
    <dbReference type="NCBI Taxonomy" id="2962635"/>
    <lineage>
        <taxon>Eukaryota</taxon>
        <taxon>Sar</taxon>
        <taxon>Stramenopiles</taxon>
        <taxon>Ochrophyta</taxon>
        <taxon>Bolidophyceae</taxon>
        <taxon>Parmales</taxon>
        <taxon>Triparmaceae</taxon>
        <taxon>Tetraparma</taxon>
    </lineage>
</organism>
<name>A0ABQ6MC11_9STRA</name>
<keyword evidence="3" id="KW-1185">Reference proteome</keyword>
<reference evidence="2 3" key="1">
    <citation type="journal article" date="2023" name="Commun. Biol.">
        <title>Genome analysis of Parmales, the sister group of diatoms, reveals the evolutionary specialization of diatoms from phago-mixotrophs to photoautotrophs.</title>
        <authorList>
            <person name="Ban H."/>
            <person name="Sato S."/>
            <person name="Yoshikawa S."/>
            <person name="Yamada K."/>
            <person name="Nakamura Y."/>
            <person name="Ichinomiya M."/>
            <person name="Sato N."/>
            <person name="Blanc-Mathieu R."/>
            <person name="Endo H."/>
            <person name="Kuwata A."/>
            <person name="Ogata H."/>
        </authorList>
    </citation>
    <scope>NUCLEOTIDE SEQUENCE [LARGE SCALE GENOMIC DNA]</scope>
</reference>
<accession>A0ABQ6MC11</accession>
<dbReference type="Proteomes" id="UP001165060">
    <property type="component" value="Unassembled WGS sequence"/>
</dbReference>
<dbReference type="EMBL" id="BRYB01001329">
    <property type="protein sequence ID" value="GMI23351.1"/>
    <property type="molecule type" value="Genomic_DNA"/>
</dbReference>
<comment type="caution">
    <text evidence="2">The sequence shown here is derived from an EMBL/GenBank/DDBJ whole genome shotgun (WGS) entry which is preliminary data.</text>
</comment>
<evidence type="ECO:0000313" key="2">
    <source>
        <dbReference type="EMBL" id="GMI23351.1"/>
    </source>
</evidence>